<dbReference type="EMBL" id="RSCE01000015">
    <property type="protein sequence ID" value="RSH77676.1"/>
    <property type="molecule type" value="Genomic_DNA"/>
</dbReference>
<dbReference type="InterPro" id="IPR051380">
    <property type="entry name" value="pH-response_reg_palI/RIM9"/>
</dbReference>
<keyword evidence="1" id="KW-0812">Transmembrane</keyword>
<dbReference type="AlphaFoldDB" id="A0A427XFS9"/>
<keyword evidence="1" id="KW-0472">Membrane</keyword>
<feature type="transmembrane region" description="Helical" evidence="1">
    <location>
        <begin position="6"/>
        <end position="26"/>
    </location>
</feature>
<comment type="caution">
    <text evidence="2">The sequence shown here is derived from an EMBL/GenBank/DDBJ whole genome shotgun (WGS) entry which is preliminary data.</text>
</comment>
<dbReference type="OrthoDB" id="2354757at2759"/>
<dbReference type="PANTHER" id="PTHR28013:SF3">
    <property type="entry name" value="PROTEIN DCV1-RELATED"/>
    <property type="match status" value="1"/>
</dbReference>
<keyword evidence="3" id="KW-1185">Reference proteome</keyword>
<sequence length="209" mass="22361">MCSPVVSGIGFVLLVACCILLIAVTISTPVTQEIYIAEITGPTVATRFGVLGACFSKGTPRDWHCTPRAVGYTLNTTMLPLLKQYEGMETMNKVVHHLSPYLIANTVAGGLAGMAYLTMCLAIWTDSRMWFAISYLSFYCGFIVVWIGYGFSLTLKNYLSSQIKVATDGAYLVSGGAGLWCSLGAAATYTVAILLVLAVNFSPGAPSRK</sequence>
<dbReference type="GO" id="GO:0035838">
    <property type="term" value="C:growing cell tip"/>
    <property type="evidence" value="ECO:0007669"/>
    <property type="project" value="TreeGrafter"/>
</dbReference>
<evidence type="ECO:0000313" key="2">
    <source>
        <dbReference type="EMBL" id="RSH77676.1"/>
    </source>
</evidence>
<dbReference type="RefSeq" id="XP_028472823.1">
    <property type="nucleotide sequence ID" value="XM_028618935.1"/>
</dbReference>
<protein>
    <submittedName>
        <fullName evidence="2">Uncharacterized protein</fullName>
    </submittedName>
</protein>
<dbReference type="GO" id="GO:0032153">
    <property type="term" value="C:cell division site"/>
    <property type="evidence" value="ECO:0007669"/>
    <property type="project" value="TreeGrafter"/>
</dbReference>
<dbReference type="GeneID" id="39587783"/>
<accession>A0A427XFS9</accession>
<evidence type="ECO:0000256" key="1">
    <source>
        <dbReference type="SAM" id="Phobius"/>
    </source>
</evidence>
<dbReference type="STRING" id="105984.A0A427XFS9"/>
<proteinExistence type="predicted"/>
<feature type="transmembrane region" description="Helical" evidence="1">
    <location>
        <begin position="170"/>
        <end position="199"/>
    </location>
</feature>
<keyword evidence="1" id="KW-1133">Transmembrane helix</keyword>
<dbReference type="PANTHER" id="PTHR28013">
    <property type="entry name" value="PROTEIN DCV1-RELATED"/>
    <property type="match status" value="1"/>
</dbReference>
<dbReference type="Proteomes" id="UP000279236">
    <property type="component" value="Unassembled WGS sequence"/>
</dbReference>
<evidence type="ECO:0000313" key="3">
    <source>
        <dbReference type="Proteomes" id="UP000279236"/>
    </source>
</evidence>
<dbReference type="GO" id="GO:0005886">
    <property type="term" value="C:plasma membrane"/>
    <property type="evidence" value="ECO:0007669"/>
    <property type="project" value="InterPro"/>
</dbReference>
<feature type="transmembrane region" description="Helical" evidence="1">
    <location>
        <begin position="101"/>
        <end position="124"/>
    </location>
</feature>
<organism evidence="2 3">
    <name type="scientific">Apiotrichum porosum</name>
    <dbReference type="NCBI Taxonomy" id="105984"/>
    <lineage>
        <taxon>Eukaryota</taxon>
        <taxon>Fungi</taxon>
        <taxon>Dikarya</taxon>
        <taxon>Basidiomycota</taxon>
        <taxon>Agaricomycotina</taxon>
        <taxon>Tremellomycetes</taxon>
        <taxon>Trichosporonales</taxon>
        <taxon>Trichosporonaceae</taxon>
        <taxon>Apiotrichum</taxon>
    </lineage>
</organism>
<gene>
    <name evidence="2" type="ORF">EHS24_003240</name>
</gene>
<feature type="transmembrane region" description="Helical" evidence="1">
    <location>
        <begin position="130"/>
        <end position="149"/>
    </location>
</feature>
<name>A0A427XFS9_9TREE</name>
<reference evidence="2 3" key="1">
    <citation type="submission" date="2018-11" db="EMBL/GenBank/DDBJ databases">
        <title>Genome sequence of Apiotrichum porosum DSM 27194.</title>
        <authorList>
            <person name="Aliyu H."/>
            <person name="Gorte O."/>
            <person name="Ochsenreither K."/>
        </authorList>
    </citation>
    <scope>NUCLEOTIDE SEQUENCE [LARGE SCALE GENOMIC DNA]</scope>
    <source>
        <strain evidence="2 3">DSM 27194</strain>
    </source>
</reference>